<keyword evidence="1" id="KW-1133">Transmembrane helix</keyword>
<dbReference type="EMBL" id="QLUW01000001">
    <property type="protein sequence ID" value="RAP77240.1"/>
    <property type="molecule type" value="Genomic_DNA"/>
</dbReference>
<evidence type="ECO:0000313" key="2">
    <source>
        <dbReference type="EMBL" id="RAP77240.1"/>
    </source>
</evidence>
<feature type="transmembrane region" description="Helical" evidence="1">
    <location>
        <begin position="61"/>
        <end position="81"/>
    </location>
</feature>
<keyword evidence="1" id="KW-0472">Membrane</keyword>
<name>A0A328U3Q2_9BACL</name>
<dbReference type="InterPro" id="IPR027387">
    <property type="entry name" value="Cytb/b6-like_sf"/>
</dbReference>
<comment type="caution">
    <text evidence="2">The sequence shown here is derived from an EMBL/GenBank/DDBJ whole genome shotgun (WGS) entry which is preliminary data.</text>
</comment>
<feature type="transmembrane region" description="Helical" evidence="1">
    <location>
        <begin position="5"/>
        <end position="25"/>
    </location>
</feature>
<evidence type="ECO:0000256" key="1">
    <source>
        <dbReference type="SAM" id="Phobius"/>
    </source>
</evidence>
<proteinExistence type="predicted"/>
<dbReference type="OrthoDB" id="2622736at2"/>
<keyword evidence="1" id="KW-0812">Transmembrane</keyword>
<dbReference type="Gene3D" id="1.20.810.10">
    <property type="entry name" value="Cytochrome Bc1 Complex, Chain C"/>
    <property type="match status" value="1"/>
</dbReference>
<keyword evidence="3" id="KW-1185">Reference proteome</keyword>
<dbReference type="AlphaFoldDB" id="A0A328U3Q2"/>
<dbReference type="RefSeq" id="WP_112880365.1">
    <property type="nucleotide sequence ID" value="NZ_QLUW01000001.1"/>
</dbReference>
<dbReference type="Proteomes" id="UP000249260">
    <property type="component" value="Unassembled WGS sequence"/>
</dbReference>
<protein>
    <submittedName>
        <fullName evidence="2">Uncharacterized protein</fullName>
    </submittedName>
</protein>
<reference evidence="2 3" key="1">
    <citation type="submission" date="2018-06" db="EMBL/GenBank/DDBJ databases">
        <title>Paenibacillus montanisoli sp. nov., isolated from mountain area soil.</title>
        <authorList>
            <person name="Wu M."/>
        </authorList>
    </citation>
    <scope>NUCLEOTIDE SEQUENCE [LARGE SCALE GENOMIC DNA]</scope>
    <source>
        <strain evidence="2 3">RA17</strain>
    </source>
</reference>
<sequence>MKVHFFRAVAVGLIFVIVFYAFQFIQGMYLTMKHVPDLVESYESVNHLQDKVTFGYQSSSIWRTVEIPVLMLLGIVVYYTLRKWRKKK</sequence>
<evidence type="ECO:0000313" key="3">
    <source>
        <dbReference type="Proteomes" id="UP000249260"/>
    </source>
</evidence>
<organism evidence="2 3">
    <name type="scientific">Paenibacillus montanisoli</name>
    <dbReference type="NCBI Taxonomy" id="2081970"/>
    <lineage>
        <taxon>Bacteria</taxon>
        <taxon>Bacillati</taxon>
        <taxon>Bacillota</taxon>
        <taxon>Bacilli</taxon>
        <taxon>Bacillales</taxon>
        <taxon>Paenibacillaceae</taxon>
        <taxon>Paenibacillus</taxon>
    </lineage>
</organism>
<gene>
    <name evidence="2" type="ORF">DL346_01690</name>
</gene>
<accession>A0A328U3Q2</accession>